<name>A0A072UV86_MEDTR</name>
<dbReference type="EMBL" id="CM001219">
    <property type="protein sequence ID" value="KEH33537.1"/>
    <property type="molecule type" value="Genomic_DNA"/>
</dbReference>
<evidence type="ECO:0000313" key="1">
    <source>
        <dbReference type="EMBL" id="KEH33537.1"/>
    </source>
</evidence>
<keyword evidence="3" id="KW-1185">Reference proteome</keyword>
<dbReference type="Proteomes" id="UP000002051">
    <property type="component" value="Chromosome 3"/>
</dbReference>
<dbReference type="EnsemblPlants" id="KEH33537">
    <property type="protein sequence ID" value="KEH33537"/>
    <property type="gene ID" value="MTR_3g045530"/>
</dbReference>
<organism evidence="1 3">
    <name type="scientific">Medicago truncatula</name>
    <name type="common">Barrel medic</name>
    <name type="synonym">Medicago tribuloides</name>
    <dbReference type="NCBI Taxonomy" id="3880"/>
    <lineage>
        <taxon>Eukaryota</taxon>
        <taxon>Viridiplantae</taxon>
        <taxon>Streptophyta</taxon>
        <taxon>Embryophyta</taxon>
        <taxon>Tracheophyta</taxon>
        <taxon>Spermatophyta</taxon>
        <taxon>Magnoliopsida</taxon>
        <taxon>eudicotyledons</taxon>
        <taxon>Gunneridae</taxon>
        <taxon>Pentapetalae</taxon>
        <taxon>rosids</taxon>
        <taxon>fabids</taxon>
        <taxon>Fabales</taxon>
        <taxon>Fabaceae</taxon>
        <taxon>Papilionoideae</taxon>
        <taxon>50 kb inversion clade</taxon>
        <taxon>NPAAA clade</taxon>
        <taxon>Hologalegina</taxon>
        <taxon>IRL clade</taxon>
        <taxon>Trifolieae</taxon>
        <taxon>Medicago</taxon>
    </lineage>
</organism>
<dbReference type="HOGENOM" id="CLU_1436423_0_0_1"/>
<reference evidence="1 3" key="1">
    <citation type="journal article" date="2011" name="Nature">
        <title>The Medicago genome provides insight into the evolution of rhizobial symbioses.</title>
        <authorList>
            <person name="Young N.D."/>
            <person name="Debelle F."/>
            <person name="Oldroyd G.E."/>
            <person name="Geurts R."/>
            <person name="Cannon S.B."/>
            <person name="Udvardi M.K."/>
            <person name="Benedito V.A."/>
            <person name="Mayer K.F."/>
            <person name="Gouzy J."/>
            <person name="Schoof H."/>
            <person name="Van de Peer Y."/>
            <person name="Proost S."/>
            <person name="Cook D.R."/>
            <person name="Meyers B.C."/>
            <person name="Spannagl M."/>
            <person name="Cheung F."/>
            <person name="De Mita S."/>
            <person name="Krishnakumar V."/>
            <person name="Gundlach H."/>
            <person name="Zhou S."/>
            <person name="Mudge J."/>
            <person name="Bharti A.K."/>
            <person name="Murray J.D."/>
            <person name="Naoumkina M.A."/>
            <person name="Rosen B."/>
            <person name="Silverstein K.A."/>
            <person name="Tang H."/>
            <person name="Rombauts S."/>
            <person name="Zhao P.X."/>
            <person name="Zhou P."/>
            <person name="Barbe V."/>
            <person name="Bardou P."/>
            <person name="Bechner M."/>
            <person name="Bellec A."/>
            <person name="Berger A."/>
            <person name="Berges H."/>
            <person name="Bidwell S."/>
            <person name="Bisseling T."/>
            <person name="Choisne N."/>
            <person name="Couloux A."/>
            <person name="Denny R."/>
            <person name="Deshpande S."/>
            <person name="Dai X."/>
            <person name="Doyle J.J."/>
            <person name="Dudez A.M."/>
            <person name="Farmer A.D."/>
            <person name="Fouteau S."/>
            <person name="Franken C."/>
            <person name="Gibelin C."/>
            <person name="Gish J."/>
            <person name="Goldstein S."/>
            <person name="Gonzalez A.J."/>
            <person name="Green P.J."/>
            <person name="Hallab A."/>
            <person name="Hartog M."/>
            <person name="Hua A."/>
            <person name="Humphray S.J."/>
            <person name="Jeong D.H."/>
            <person name="Jing Y."/>
            <person name="Jocker A."/>
            <person name="Kenton S.M."/>
            <person name="Kim D.J."/>
            <person name="Klee K."/>
            <person name="Lai H."/>
            <person name="Lang C."/>
            <person name="Lin S."/>
            <person name="Macmil S.L."/>
            <person name="Magdelenat G."/>
            <person name="Matthews L."/>
            <person name="McCorrison J."/>
            <person name="Monaghan E.L."/>
            <person name="Mun J.H."/>
            <person name="Najar F.Z."/>
            <person name="Nicholson C."/>
            <person name="Noirot C."/>
            <person name="O'Bleness M."/>
            <person name="Paule C.R."/>
            <person name="Poulain J."/>
            <person name="Prion F."/>
            <person name="Qin B."/>
            <person name="Qu C."/>
            <person name="Retzel E.F."/>
            <person name="Riddle C."/>
            <person name="Sallet E."/>
            <person name="Samain S."/>
            <person name="Samson N."/>
            <person name="Sanders I."/>
            <person name="Saurat O."/>
            <person name="Scarpelli C."/>
            <person name="Schiex T."/>
            <person name="Segurens B."/>
            <person name="Severin A.J."/>
            <person name="Sherrier D.J."/>
            <person name="Shi R."/>
            <person name="Sims S."/>
            <person name="Singer S.R."/>
            <person name="Sinharoy S."/>
            <person name="Sterck L."/>
            <person name="Viollet A."/>
            <person name="Wang B.B."/>
            <person name="Wang K."/>
            <person name="Wang M."/>
            <person name="Wang X."/>
            <person name="Warfsmann J."/>
            <person name="Weissenbach J."/>
            <person name="White D.D."/>
            <person name="White J.D."/>
            <person name="Wiley G.B."/>
            <person name="Wincker P."/>
            <person name="Xing Y."/>
            <person name="Yang L."/>
            <person name="Yao Z."/>
            <person name="Ying F."/>
            <person name="Zhai J."/>
            <person name="Zhou L."/>
            <person name="Zuber A."/>
            <person name="Denarie J."/>
            <person name="Dixon R.A."/>
            <person name="May G.D."/>
            <person name="Schwartz D.C."/>
            <person name="Rogers J."/>
            <person name="Quetier F."/>
            <person name="Town C.D."/>
            <person name="Roe B.A."/>
        </authorList>
    </citation>
    <scope>NUCLEOTIDE SEQUENCE [LARGE SCALE GENOMIC DNA]</scope>
    <source>
        <strain evidence="1">A17</strain>
        <strain evidence="2 3">cv. Jemalong A17</strain>
    </source>
</reference>
<reference evidence="1 3" key="2">
    <citation type="journal article" date="2014" name="BMC Genomics">
        <title>An improved genome release (version Mt4.0) for the model legume Medicago truncatula.</title>
        <authorList>
            <person name="Tang H."/>
            <person name="Krishnakumar V."/>
            <person name="Bidwell S."/>
            <person name="Rosen B."/>
            <person name="Chan A."/>
            <person name="Zhou S."/>
            <person name="Gentzbittel L."/>
            <person name="Childs K.L."/>
            <person name="Yandell M."/>
            <person name="Gundlach H."/>
            <person name="Mayer K.F."/>
            <person name="Schwartz D.C."/>
            <person name="Town C.D."/>
        </authorList>
    </citation>
    <scope>GENOME REANNOTATION</scope>
    <source>
        <strain evidence="1">A17</strain>
        <strain evidence="2 3">cv. Jemalong A17</strain>
    </source>
</reference>
<protein>
    <submittedName>
        <fullName evidence="1 2">Uncharacterized protein</fullName>
    </submittedName>
</protein>
<gene>
    <name evidence="1" type="ordered locus">MTR_3g045530</name>
</gene>
<evidence type="ECO:0000313" key="2">
    <source>
        <dbReference type="EnsemblPlants" id="KEH33537"/>
    </source>
</evidence>
<dbReference type="AlphaFoldDB" id="A0A072UV86"/>
<proteinExistence type="predicted"/>
<reference evidence="2" key="3">
    <citation type="submission" date="2015-04" db="UniProtKB">
        <authorList>
            <consortium name="EnsemblPlants"/>
        </authorList>
    </citation>
    <scope>IDENTIFICATION</scope>
    <source>
        <strain evidence="2">cv. Jemalong A17</strain>
    </source>
</reference>
<evidence type="ECO:0000313" key="3">
    <source>
        <dbReference type="Proteomes" id="UP000002051"/>
    </source>
</evidence>
<accession>A0A072UV86</accession>
<sequence length="189" mass="21534">MILITIQQQHSTIQQFEHNSQYIIFTYYEHAISPTTIQLSPISLLPTNPTNQHESFQRVLSSLARLPGNLSVGHPSQNCSKSSTLNCGVLMERATEKKMHLIDIGLQLNDDQIKNLTLIEIEKHVERNIRTLKDFKGFPYPSGYVVEQLGNRLIYDELNYNADSLAVEFQQLFRSLTGLLPFGYVILKG</sequence>